<dbReference type="GO" id="GO:0090313">
    <property type="term" value="P:regulation of protein targeting to membrane"/>
    <property type="evidence" value="ECO:0007669"/>
    <property type="project" value="TreeGrafter"/>
</dbReference>
<dbReference type="AlphaFoldDB" id="A0A2W2BL32"/>
<dbReference type="InterPro" id="IPR007844">
    <property type="entry name" value="AsmA"/>
</dbReference>
<accession>A0A2W2BL32</accession>
<protein>
    <recommendedName>
        <fullName evidence="1">AsmA domain-containing protein</fullName>
    </recommendedName>
</protein>
<dbReference type="GO" id="GO:0005886">
    <property type="term" value="C:plasma membrane"/>
    <property type="evidence" value="ECO:0007669"/>
    <property type="project" value="TreeGrafter"/>
</dbReference>
<dbReference type="Pfam" id="PF05170">
    <property type="entry name" value="AsmA"/>
    <property type="match status" value="1"/>
</dbReference>
<feature type="domain" description="AsmA" evidence="1">
    <location>
        <begin position="401"/>
        <end position="527"/>
    </location>
</feature>
<dbReference type="EMBL" id="QKVK01000005">
    <property type="protein sequence ID" value="PZF76617.1"/>
    <property type="molecule type" value="Genomic_DNA"/>
</dbReference>
<sequence length="606" mass="61886">MSRKGRKSRPKAARFQEFPMYDRRLAATGAAIALVAAAIIAFVLVTPRIAAGGLAALAQQQLGRAVTVHGATHLVFSPLALRVEEAALSGPKPDDDSFVMARSAIIPVTLGQLFGAAPAAPAITLEGAEFALLVSERGEASWDFAGKAPGAMTITLDQSRFRYFDARNGQSMELSHVDGTLNLRADGGAGFAGSAVINGRLVRIDADLKSLARVNADGSPLELVLSAREGSASFSGRLATAKVLSLAGPVSLSSDDPAAALRLIGLPLPEGSAVGASIAVDGALDSAGRAYAIRNATLSLGAFRAVGDMSVDLRSGLPKLQARLAADTLWLDGFVPAAGATATDWGRRPLPFALLRTFDAELNIGARQLAYGPVAAGPARVIATLAGGKLQATVESQLPGNGTLNLDITADATTLPPAVSLSLAAEDTPVQPLLGALTGASKLTGTGDLVADLSATGTTQEELAGTLKGTARIGIAAGSIQGVDITALFLAAKQKILEGWQAAPGATPFDNLNASATIADGIATIRDARLESPALTVTAEGILDVLRQGIAMAGSGFVNGQPLLPVPVVAKGLWARPQVYPDIPNILTNPEGGFARLQEAAPLQGN</sequence>
<dbReference type="Proteomes" id="UP000248795">
    <property type="component" value="Unassembled WGS sequence"/>
</dbReference>
<gene>
    <name evidence="2" type="ORF">DK847_12520</name>
</gene>
<dbReference type="InterPro" id="IPR052894">
    <property type="entry name" value="AsmA-related"/>
</dbReference>
<comment type="caution">
    <text evidence="2">The sequence shown here is derived from an EMBL/GenBank/DDBJ whole genome shotgun (WGS) entry which is preliminary data.</text>
</comment>
<evidence type="ECO:0000313" key="2">
    <source>
        <dbReference type="EMBL" id="PZF76617.1"/>
    </source>
</evidence>
<name>A0A2W2BL32_9HYPH</name>
<dbReference type="PANTHER" id="PTHR30441">
    <property type="entry name" value="DUF748 DOMAIN-CONTAINING PROTEIN"/>
    <property type="match status" value="1"/>
</dbReference>
<reference evidence="3" key="1">
    <citation type="submission" date="2018-06" db="EMBL/GenBank/DDBJ databases">
        <title>Aestuariibacter litoralis strain KCTC 52945T.</title>
        <authorList>
            <person name="Li X."/>
            <person name="Salam N."/>
            <person name="Li J.-L."/>
            <person name="Chen Y.-M."/>
            <person name="Yang Z.-W."/>
            <person name="Zhang L.-Y."/>
            <person name="Han M.-X."/>
            <person name="Xiao M."/>
            <person name="Li W.-J."/>
        </authorList>
    </citation>
    <scope>NUCLEOTIDE SEQUENCE [LARGE SCALE GENOMIC DNA]</scope>
    <source>
        <strain evidence="3">KCTC 52945</strain>
    </source>
</reference>
<evidence type="ECO:0000259" key="1">
    <source>
        <dbReference type="Pfam" id="PF05170"/>
    </source>
</evidence>
<proteinExistence type="predicted"/>
<organism evidence="2 3">
    <name type="scientific">Aestuariivirga litoralis</name>
    <dbReference type="NCBI Taxonomy" id="2650924"/>
    <lineage>
        <taxon>Bacteria</taxon>
        <taxon>Pseudomonadati</taxon>
        <taxon>Pseudomonadota</taxon>
        <taxon>Alphaproteobacteria</taxon>
        <taxon>Hyphomicrobiales</taxon>
        <taxon>Aestuariivirgaceae</taxon>
        <taxon>Aestuariivirga</taxon>
    </lineage>
</organism>
<keyword evidence="3" id="KW-1185">Reference proteome</keyword>
<dbReference type="PANTHER" id="PTHR30441:SF4">
    <property type="entry name" value="PROTEIN ASMA"/>
    <property type="match status" value="1"/>
</dbReference>
<evidence type="ECO:0000313" key="3">
    <source>
        <dbReference type="Proteomes" id="UP000248795"/>
    </source>
</evidence>